<proteinExistence type="predicted"/>
<reference evidence="2 3" key="1">
    <citation type="journal article" date="2021" name="Sci. Rep.">
        <title>The genome of the diatom Chaetoceros tenuissimus carries an ancient integrated fragment of an extant virus.</title>
        <authorList>
            <person name="Hongo Y."/>
            <person name="Kimura K."/>
            <person name="Takaki Y."/>
            <person name="Yoshida Y."/>
            <person name="Baba S."/>
            <person name="Kobayashi G."/>
            <person name="Nagasaki K."/>
            <person name="Hano T."/>
            <person name="Tomaru Y."/>
        </authorList>
    </citation>
    <scope>NUCLEOTIDE SEQUENCE [LARGE SCALE GENOMIC DNA]</scope>
    <source>
        <strain evidence="2 3">NIES-3715</strain>
    </source>
</reference>
<evidence type="ECO:0000313" key="3">
    <source>
        <dbReference type="Proteomes" id="UP001054902"/>
    </source>
</evidence>
<dbReference type="SUPFAM" id="SSF46565">
    <property type="entry name" value="Chaperone J-domain"/>
    <property type="match status" value="1"/>
</dbReference>
<dbReference type="AlphaFoldDB" id="A0AAD3CMV6"/>
<dbReference type="Proteomes" id="UP001054902">
    <property type="component" value="Unassembled WGS sequence"/>
</dbReference>
<name>A0AAD3CMV6_9STRA</name>
<feature type="domain" description="J" evidence="1">
    <location>
        <begin position="33"/>
        <end position="108"/>
    </location>
</feature>
<organism evidence="2 3">
    <name type="scientific">Chaetoceros tenuissimus</name>
    <dbReference type="NCBI Taxonomy" id="426638"/>
    <lineage>
        <taxon>Eukaryota</taxon>
        <taxon>Sar</taxon>
        <taxon>Stramenopiles</taxon>
        <taxon>Ochrophyta</taxon>
        <taxon>Bacillariophyta</taxon>
        <taxon>Coscinodiscophyceae</taxon>
        <taxon>Chaetocerotophycidae</taxon>
        <taxon>Chaetocerotales</taxon>
        <taxon>Chaetocerotaceae</taxon>
        <taxon>Chaetoceros</taxon>
    </lineage>
</organism>
<evidence type="ECO:0000259" key="1">
    <source>
        <dbReference type="PROSITE" id="PS50076"/>
    </source>
</evidence>
<dbReference type="EMBL" id="BLLK01000023">
    <property type="protein sequence ID" value="GFH47579.1"/>
    <property type="molecule type" value="Genomic_DNA"/>
</dbReference>
<keyword evidence="3" id="KW-1185">Reference proteome</keyword>
<dbReference type="InterPro" id="IPR001623">
    <property type="entry name" value="DnaJ_domain"/>
</dbReference>
<dbReference type="PROSITE" id="PS50076">
    <property type="entry name" value="DNAJ_2"/>
    <property type="match status" value="1"/>
</dbReference>
<protein>
    <recommendedName>
        <fullName evidence="1">J domain-containing protein</fullName>
    </recommendedName>
</protein>
<sequence>MANTQNNFAESKFADLLLDQVEAVLTQDPCEDSLYNLLKIASPNIERSTISRDHQKHFKKLKFQVHPDRHTGNSERANKIFQSMADFYEEALGSTNRNHTRKEKREKRYPTNFESSEKWTYIHIRRMKCISKEKSVGSQVAIQCINARGSIVHGKTIDVGQSITKPNKSLDHRSAKEVFDMYGGSKALSSQDEIKTELMTRGPVVSTSFELSAAFLSSVEGRDHFFHLGLKEKVHDVLITGWKHTSMGEVWQICPLIKAEYNHVGEECFNIGFGQYNIDRTCVVPTNTFEDYNWQKGPYFKADIWLDRDTWYSWKYMDFSINSKQLEELTEVMGGNIIASAKNKRFTLQDSRKKAHSRSCYLQEVTLQKNNTAKPWRISVVFI</sequence>
<dbReference type="Gene3D" id="1.10.287.110">
    <property type="entry name" value="DnaJ domain"/>
    <property type="match status" value="1"/>
</dbReference>
<dbReference type="InterPro" id="IPR036869">
    <property type="entry name" value="J_dom_sf"/>
</dbReference>
<accession>A0AAD3CMV6</accession>
<comment type="caution">
    <text evidence="2">The sequence shown here is derived from an EMBL/GenBank/DDBJ whole genome shotgun (WGS) entry which is preliminary data.</text>
</comment>
<gene>
    <name evidence="2" type="ORF">CTEN210_04054</name>
</gene>
<evidence type="ECO:0000313" key="2">
    <source>
        <dbReference type="EMBL" id="GFH47579.1"/>
    </source>
</evidence>